<dbReference type="NCBIfam" id="TIGR01085">
    <property type="entry name" value="murE"/>
    <property type="match status" value="1"/>
</dbReference>
<dbReference type="Pfam" id="PF02875">
    <property type="entry name" value="Mur_ligase_C"/>
    <property type="match status" value="1"/>
</dbReference>
<keyword evidence="3" id="KW-0133">Cell shape</keyword>
<dbReference type="PANTHER" id="PTHR23135:SF4">
    <property type="entry name" value="UDP-N-ACETYLMURAMOYL-L-ALANYL-D-GLUTAMATE--2,6-DIAMINOPIMELATE LIGASE MURE HOMOLOG, CHLOROPLASTIC"/>
    <property type="match status" value="1"/>
</dbReference>
<protein>
    <submittedName>
        <fullName evidence="6">UDP-N-acetylmuramyl-tripeptide synthetase</fullName>
    </submittedName>
</protein>
<dbReference type="Gene3D" id="3.90.190.20">
    <property type="entry name" value="Mur ligase, C-terminal domain"/>
    <property type="match status" value="1"/>
</dbReference>
<evidence type="ECO:0000256" key="3">
    <source>
        <dbReference type="RuleBase" id="RU004135"/>
    </source>
</evidence>
<dbReference type="InterPro" id="IPR004101">
    <property type="entry name" value="Mur_ligase_C"/>
</dbReference>
<feature type="domain" description="Mur ligase C-terminal" evidence="4">
    <location>
        <begin position="349"/>
        <end position="478"/>
    </location>
</feature>
<comment type="similarity">
    <text evidence="2">Belongs to the MurCDEF family. MurE subfamily.</text>
</comment>
<evidence type="ECO:0000259" key="5">
    <source>
        <dbReference type="Pfam" id="PF08245"/>
    </source>
</evidence>
<evidence type="ECO:0000256" key="1">
    <source>
        <dbReference type="ARBA" id="ARBA00004752"/>
    </source>
</evidence>
<dbReference type="Proteomes" id="UP001057481">
    <property type="component" value="Unassembled WGS sequence"/>
</dbReference>
<sequence>MAISWQKSIALLKEHGLLMKINGDVKNDFEAVTYDSRKVATDTLFFAKGNFKVAFLTDAIMNGARAYVAEREYSEGNTIPSLIVTDVQKAMALLAAEFYDNPQDKLFIIGFTGTKGKTTAAYFTHEILQIATANHTALFSTIDRILGPKEQFKSDLSTPESLDLFHDMHVAVKNKMTHLVMEVSSQAYKKNRVYNLKYDVGIFLNISPDHIGPLEHPTFADYLAHKLMLIDNSKKIIINNESECFTDIYERAKRTHESKDIYIYGRDNSQNQQLLDLSFSGQADLNMSKLIVTAKNNKVKELAVSGQYRLNVPGDYNESNAASVLLATGLAKAPHQAMVNGLEQVRVPGRMESFSSKKHGMIYVDYAHNYVSVKALLHFLHTQHPQGRVIIVLGAPGNKGESRRSGFGQAFTEEKADVIWLTADDPQYEDPQIIANEIAEATDLNVVTINYEMDRPQAIFKAISMSTATDVVAVLGKGLDPYQKINGVDTPYIGDMAVVKQVVKNLEK</sequence>
<dbReference type="InterPro" id="IPR036565">
    <property type="entry name" value="Mur-like_cat_sf"/>
</dbReference>
<evidence type="ECO:0000313" key="7">
    <source>
        <dbReference type="Proteomes" id="UP001057481"/>
    </source>
</evidence>
<dbReference type="EMBL" id="JAGMVS010000063">
    <property type="protein sequence ID" value="MCM2437370.1"/>
    <property type="molecule type" value="Genomic_DNA"/>
</dbReference>
<keyword evidence="7" id="KW-1185">Reference proteome</keyword>
<gene>
    <name evidence="6" type="primary">murE</name>
    <name evidence="6" type="ORF">KAK10_05545</name>
</gene>
<organism evidence="6 7">
    <name type="scientific">Periweissella beninensis</name>
    <dbReference type="NCBI Taxonomy" id="504936"/>
    <lineage>
        <taxon>Bacteria</taxon>
        <taxon>Bacillati</taxon>
        <taxon>Bacillota</taxon>
        <taxon>Bacilli</taxon>
        <taxon>Lactobacillales</taxon>
        <taxon>Lactobacillaceae</taxon>
        <taxon>Periweissella</taxon>
    </lineage>
</organism>
<dbReference type="SUPFAM" id="SSF53623">
    <property type="entry name" value="MurD-like peptide ligases, catalytic domain"/>
    <property type="match status" value="1"/>
</dbReference>
<dbReference type="InterPro" id="IPR036615">
    <property type="entry name" value="Mur_ligase_C_dom_sf"/>
</dbReference>
<accession>A0ABT0VHS9</accession>
<dbReference type="SUPFAM" id="SSF63418">
    <property type="entry name" value="MurE/MurF N-terminal domain"/>
    <property type="match status" value="1"/>
</dbReference>
<dbReference type="InterPro" id="IPR035911">
    <property type="entry name" value="MurE/MurF_N"/>
</dbReference>
<comment type="caution">
    <text evidence="6">The sequence shown here is derived from an EMBL/GenBank/DDBJ whole genome shotgun (WGS) entry which is preliminary data.</text>
</comment>
<dbReference type="InterPro" id="IPR005761">
    <property type="entry name" value="UDP-N-AcMur-Glu-dNH2Pim_ligase"/>
</dbReference>
<keyword evidence="3" id="KW-0132">Cell division</keyword>
<keyword evidence="3" id="KW-0573">Peptidoglycan synthesis</keyword>
<dbReference type="SUPFAM" id="SSF53244">
    <property type="entry name" value="MurD-like peptide ligases, peptide-binding domain"/>
    <property type="match status" value="1"/>
</dbReference>
<evidence type="ECO:0000256" key="2">
    <source>
        <dbReference type="ARBA" id="ARBA00005898"/>
    </source>
</evidence>
<dbReference type="Gene3D" id="3.40.1390.10">
    <property type="entry name" value="MurE/MurF, N-terminal domain"/>
    <property type="match status" value="1"/>
</dbReference>
<dbReference type="Gene3D" id="3.40.1190.10">
    <property type="entry name" value="Mur-like, catalytic domain"/>
    <property type="match status" value="1"/>
</dbReference>
<evidence type="ECO:0000313" key="6">
    <source>
        <dbReference type="EMBL" id="MCM2437370.1"/>
    </source>
</evidence>
<name>A0ABT0VHS9_9LACO</name>
<dbReference type="PANTHER" id="PTHR23135">
    <property type="entry name" value="MUR LIGASE FAMILY MEMBER"/>
    <property type="match status" value="1"/>
</dbReference>
<proteinExistence type="inferred from homology"/>
<keyword evidence="3" id="KW-0961">Cell wall biogenesis/degradation</keyword>
<keyword evidence="3" id="KW-0131">Cell cycle</keyword>
<comment type="subcellular location">
    <subcellularLocation>
        <location evidence="3">Cytoplasm</location>
    </subcellularLocation>
</comment>
<feature type="domain" description="Mur ligase central" evidence="5">
    <location>
        <begin position="112"/>
        <end position="327"/>
    </location>
</feature>
<reference evidence="6" key="1">
    <citation type="submission" date="2021-04" db="EMBL/GenBank/DDBJ databases">
        <title>Taxonomic assessment of Weissella genus.</title>
        <authorList>
            <person name="Fanelli F."/>
            <person name="Chieffi D."/>
            <person name="Dell'Aquila A."/>
            <person name="Gyu-Sung C."/>
            <person name="Franz C.M.A.P."/>
            <person name="Fusco V."/>
        </authorList>
    </citation>
    <scope>NUCLEOTIDE SEQUENCE</scope>
    <source>
        <strain evidence="6">LMG 25373</strain>
    </source>
</reference>
<dbReference type="Pfam" id="PF08245">
    <property type="entry name" value="Mur_ligase_M"/>
    <property type="match status" value="1"/>
</dbReference>
<comment type="pathway">
    <text evidence="1 3">Cell wall biogenesis; peptidoglycan biosynthesis.</text>
</comment>
<dbReference type="InterPro" id="IPR013221">
    <property type="entry name" value="Mur_ligase_cen"/>
</dbReference>
<evidence type="ECO:0000259" key="4">
    <source>
        <dbReference type="Pfam" id="PF02875"/>
    </source>
</evidence>
<dbReference type="RefSeq" id="WP_205143489.1">
    <property type="nucleotide sequence ID" value="NZ_JAFBDN010000006.1"/>
</dbReference>